<reference evidence="2" key="1">
    <citation type="submission" date="2014-09" db="EMBL/GenBank/DDBJ databases">
        <authorList>
            <person name="Gomez-Valero L."/>
        </authorList>
    </citation>
    <scope>NUCLEOTIDE SEQUENCE [LARGE SCALE GENOMIC DNA]</scope>
    <source>
        <strain evidence="2">ATCC35250</strain>
    </source>
</reference>
<dbReference type="AlphaFoldDB" id="A0A0A8UUU0"/>
<dbReference type="Proteomes" id="UP000032803">
    <property type="component" value="Chromosome I"/>
</dbReference>
<dbReference type="HOGENOM" id="CLU_2465218_0_0_6"/>
<evidence type="ECO:0000313" key="2">
    <source>
        <dbReference type="Proteomes" id="UP000032803"/>
    </source>
</evidence>
<name>A0A0A8UUU0_LEGHA</name>
<gene>
    <name evidence="1" type="ORF">LHA_1512</name>
</gene>
<proteinExistence type="predicted"/>
<organism evidence="1 2">
    <name type="scientific">Legionella hackeliae</name>
    <dbReference type="NCBI Taxonomy" id="449"/>
    <lineage>
        <taxon>Bacteria</taxon>
        <taxon>Pseudomonadati</taxon>
        <taxon>Pseudomonadota</taxon>
        <taxon>Gammaproteobacteria</taxon>
        <taxon>Legionellales</taxon>
        <taxon>Legionellaceae</taxon>
        <taxon>Legionella</taxon>
    </lineage>
</organism>
<dbReference type="KEGG" id="lha:LHA_1512"/>
<accession>A0A0A8UUU0</accession>
<protein>
    <submittedName>
        <fullName evidence="1">Uncharacterized protein</fullName>
    </submittedName>
</protein>
<evidence type="ECO:0000313" key="1">
    <source>
        <dbReference type="EMBL" id="CEK10554.1"/>
    </source>
</evidence>
<keyword evidence="2" id="KW-1185">Reference proteome</keyword>
<sequence>MRVKFNHYENFLIPVAKIFSFLQFSLPHVPRLVRGTQEEKPKIFVNDYYSYLSMQLYSFNQEERNEGTFQVSRRMPNSWCLSSWFCGH</sequence>
<dbReference type="EMBL" id="LN681225">
    <property type="protein sequence ID" value="CEK10554.1"/>
    <property type="molecule type" value="Genomic_DNA"/>
</dbReference>